<keyword evidence="4" id="KW-1185">Reference proteome</keyword>
<dbReference type="InterPro" id="IPR023696">
    <property type="entry name" value="Ureohydrolase_dom_sf"/>
</dbReference>
<dbReference type="GO" id="GO:0004407">
    <property type="term" value="F:histone deacetylase activity"/>
    <property type="evidence" value="ECO:0007669"/>
    <property type="project" value="TreeGrafter"/>
</dbReference>
<dbReference type="Proteomes" id="UP000242857">
    <property type="component" value="Unassembled WGS sequence"/>
</dbReference>
<dbReference type="InterPro" id="IPR037138">
    <property type="entry name" value="His_deacetylse_dom_sf"/>
</dbReference>
<gene>
    <name evidence="3" type="ORF">SAMN02745204_01306</name>
</gene>
<dbReference type="InterPro" id="IPR000286">
    <property type="entry name" value="HDACs"/>
</dbReference>
<dbReference type="PRINTS" id="PR01270">
    <property type="entry name" value="HDASUPER"/>
</dbReference>
<dbReference type="PANTHER" id="PTHR10625">
    <property type="entry name" value="HISTONE DEACETYLASE HDAC1-RELATED"/>
    <property type="match status" value="1"/>
</dbReference>
<reference evidence="4" key="1">
    <citation type="submission" date="2016-11" db="EMBL/GenBank/DDBJ databases">
        <authorList>
            <person name="Varghese N."/>
            <person name="Submissions S."/>
        </authorList>
    </citation>
    <scope>NUCLEOTIDE SEQUENCE [LARGE SCALE GENOMIC DNA]</scope>
    <source>
        <strain evidence="4">DSM 14834</strain>
    </source>
</reference>
<dbReference type="STRING" id="213588.SAMN02745204_01306"/>
<organism evidence="3 4">
    <name type="scientific">Thermomonas hydrothermalis</name>
    <dbReference type="NCBI Taxonomy" id="213588"/>
    <lineage>
        <taxon>Bacteria</taxon>
        <taxon>Pseudomonadati</taxon>
        <taxon>Pseudomonadota</taxon>
        <taxon>Gammaproteobacteria</taxon>
        <taxon>Lysobacterales</taxon>
        <taxon>Lysobacteraceae</taxon>
        <taxon>Thermomonas</taxon>
    </lineage>
</organism>
<dbReference type="AlphaFoldDB" id="A0A1M4X0Y2"/>
<name>A0A1M4X0Y2_9GAMM</name>
<dbReference type="Pfam" id="PF00850">
    <property type="entry name" value="Hist_deacetyl"/>
    <property type="match status" value="1"/>
</dbReference>
<protein>
    <submittedName>
        <fullName evidence="3">Acetoin utilization deacetylase AcuC</fullName>
    </submittedName>
</protein>
<dbReference type="PANTHER" id="PTHR10625:SF10">
    <property type="entry name" value="HISTONE DEACETYLASE HDAC1"/>
    <property type="match status" value="1"/>
</dbReference>
<feature type="domain" description="Histone deacetylase" evidence="2">
    <location>
        <begin position="39"/>
        <end position="322"/>
    </location>
</feature>
<dbReference type="Gene3D" id="3.40.800.20">
    <property type="entry name" value="Histone deacetylase domain"/>
    <property type="match status" value="1"/>
</dbReference>
<sequence>MAKPCGNTNAANEPRRRLPDVIRAYTHPACLQHDPGPGHAERSERLRVVLQALERALPDLDWHQAPRASRGQLLRVHTESLLQTVLDTRPQQRIDLDADTRLGPGSAEAALRAAGAGIAAVDAVLHGHVQRAFCAVRPPGHHATAASAMGFCLFNNVAVAAAHALDAHGLERVVIADFDVHHGNGTQAIFANDPRVRYVSTHQWPLYPDTGARNETGCGNIANVPLPPGTTGAAFLAAWQETLLPFLDAFRPQLVLISAGFDGHRLDPLAQWALEAEDYARLTRALVAVADRHAGGRVVSLLEGGYHLQALAESCVAHVQALVF</sequence>
<accession>A0A1M4X0Y2</accession>
<dbReference type="GO" id="GO:0040029">
    <property type="term" value="P:epigenetic regulation of gene expression"/>
    <property type="evidence" value="ECO:0007669"/>
    <property type="project" value="TreeGrafter"/>
</dbReference>
<evidence type="ECO:0000313" key="4">
    <source>
        <dbReference type="Proteomes" id="UP000242857"/>
    </source>
</evidence>
<dbReference type="EMBL" id="FQUK01000018">
    <property type="protein sequence ID" value="SHE87037.1"/>
    <property type="molecule type" value="Genomic_DNA"/>
</dbReference>
<evidence type="ECO:0000313" key="3">
    <source>
        <dbReference type="EMBL" id="SHE87037.1"/>
    </source>
</evidence>
<dbReference type="SUPFAM" id="SSF52768">
    <property type="entry name" value="Arginase/deacetylase"/>
    <property type="match status" value="1"/>
</dbReference>
<dbReference type="InterPro" id="IPR023801">
    <property type="entry name" value="His_deacetylse_dom"/>
</dbReference>
<evidence type="ECO:0000259" key="2">
    <source>
        <dbReference type="Pfam" id="PF00850"/>
    </source>
</evidence>
<evidence type="ECO:0000256" key="1">
    <source>
        <dbReference type="ARBA" id="ARBA00005947"/>
    </source>
</evidence>
<dbReference type="CDD" id="cd11599">
    <property type="entry name" value="HDAC_classII_2"/>
    <property type="match status" value="1"/>
</dbReference>
<comment type="similarity">
    <text evidence="1">Belongs to the histone deacetylase family.</text>
</comment>
<proteinExistence type="inferred from homology"/>